<dbReference type="EMBL" id="BSDI01000029">
    <property type="protein sequence ID" value="GLH99919.1"/>
    <property type="molecule type" value="Genomic_DNA"/>
</dbReference>
<keyword evidence="2" id="KW-1185">Reference proteome</keyword>
<dbReference type="Proteomes" id="UP001144280">
    <property type="component" value="Unassembled WGS sequence"/>
</dbReference>
<reference evidence="1" key="1">
    <citation type="submission" date="2022-12" db="EMBL/GenBank/DDBJ databases">
        <title>New Phytohabitans aurantiacus sp. RD004123 nov., an actinomycete isolated from soil.</title>
        <authorList>
            <person name="Triningsih D.W."/>
            <person name="Harunari E."/>
            <person name="Igarashi Y."/>
        </authorList>
    </citation>
    <scope>NUCLEOTIDE SEQUENCE</scope>
    <source>
        <strain evidence="1">RD004123</strain>
    </source>
</reference>
<evidence type="ECO:0000313" key="1">
    <source>
        <dbReference type="EMBL" id="GLH99919.1"/>
    </source>
</evidence>
<name>A0ABQ5R0H8_9ACTN</name>
<evidence type="ECO:0000313" key="2">
    <source>
        <dbReference type="Proteomes" id="UP001144280"/>
    </source>
</evidence>
<proteinExistence type="predicted"/>
<gene>
    <name evidence="1" type="ORF">Pa4123_51950</name>
</gene>
<organism evidence="1 2">
    <name type="scientific">Phytohabitans aurantiacus</name>
    <dbReference type="NCBI Taxonomy" id="3016789"/>
    <lineage>
        <taxon>Bacteria</taxon>
        <taxon>Bacillati</taxon>
        <taxon>Actinomycetota</taxon>
        <taxon>Actinomycetes</taxon>
        <taxon>Micromonosporales</taxon>
        <taxon>Micromonosporaceae</taxon>
    </lineage>
</organism>
<comment type="caution">
    <text evidence="1">The sequence shown here is derived from an EMBL/GenBank/DDBJ whole genome shotgun (WGS) entry which is preliminary data.</text>
</comment>
<sequence>MAWEAREVRAWGWCSKWRIPYPCRKIVTKYCCTGMHKWRVWGAFARENYFCCDGKESHWWDSSFYIGVPTWHLVQNVQVCRGSVPSESEGCPNIIGDFPEGLDRVREG</sequence>
<accession>A0ABQ5R0H8</accession>
<protein>
    <submittedName>
        <fullName evidence="1">Uncharacterized protein</fullName>
    </submittedName>
</protein>